<dbReference type="GO" id="GO:0016491">
    <property type="term" value="F:oxidoreductase activity"/>
    <property type="evidence" value="ECO:0007669"/>
    <property type="project" value="InterPro"/>
</dbReference>
<dbReference type="AlphaFoldDB" id="A0A5B8ST82"/>
<evidence type="ECO:0000256" key="2">
    <source>
        <dbReference type="ARBA" id="ARBA00022643"/>
    </source>
</evidence>
<proteinExistence type="predicted"/>
<organism evidence="4 5">
    <name type="scientific">Pistricoccus aurantiacus</name>
    <dbReference type="NCBI Taxonomy" id="1883414"/>
    <lineage>
        <taxon>Bacteria</taxon>
        <taxon>Pseudomonadati</taxon>
        <taxon>Pseudomonadota</taxon>
        <taxon>Gammaproteobacteria</taxon>
        <taxon>Oceanospirillales</taxon>
        <taxon>Halomonadaceae</taxon>
        <taxon>Pistricoccus</taxon>
    </lineage>
</organism>
<protein>
    <submittedName>
        <fullName evidence="4">NAD(P)H-dependent oxidoreductase</fullName>
    </submittedName>
</protein>
<evidence type="ECO:0000313" key="5">
    <source>
        <dbReference type="Proteomes" id="UP000321272"/>
    </source>
</evidence>
<dbReference type="PANTHER" id="PTHR30543:SF21">
    <property type="entry name" value="NAD(P)H-DEPENDENT FMN REDUCTASE LOT6"/>
    <property type="match status" value="1"/>
</dbReference>
<feature type="domain" description="NADPH-dependent FMN reductase-like" evidence="3">
    <location>
        <begin position="1"/>
        <end position="147"/>
    </location>
</feature>
<dbReference type="OrthoDB" id="9812295at2"/>
<evidence type="ECO:0000259" key="3">
    <source>
        <dbReference type="Pfam" id="PF03358"/>
    </source>
</evidence>
<dbReference type="SUPFAM" id="SSF52218">
    <property type="entry name" value="Flavoproteins"/>
    <property type="match status" value="1"/>
</dbReference>
<keyword evidence="5" id="KW-1185">Reference proteome</keyword>
<dbReference type="InterPro" id="IPR050712">
    <property type="entry name" value="NAD(P)H-dep_reductase"/>
</dbReference>
<name>A0A5B8ST82_9GAMM</name>
<gene>
    <name evidence="4" type="ORF">FGL86_06240</name>
</gene>
<comment type="cofactor">
    <cofactor evidence="1">
        <name>FMN</name>
        <dbReference type="ChEBI" id="CHEBI:58210"/>
    </cofactor>
</comment>
<dbReference type="GO" id="GO:0005829">
    <property type="term" value="C:cytosol"/>
    <property type="evidence" value="ECO:0007669"/>
    <property type="project" value="TreeGrafter"/>
</dbReference>
<dbReference type="InterPro" id="IPR029039">
    <property type="entry name" value="Flavoprotein-like_sf"/>
</dbReference>
<dbReference type="Gene3D" id="3.40.50.360">
    <property type="match status" value="1"/>
</dbReference>
<dbReference type="InterPro" id="IPR005025">
    <property type="entry name" value="FMN_Rdtase-like_dom"/>
</dbReference>
<accession>A0A5B8ST82</accession>
<dbReference type="KEGG" id="paur:FGL86_06240"/>
<dbReference type="RefSeq" id="WP_147183773.1">
    <property type="nucleotide sequence ID" value="NZ_CP042382.1"/>
</dbReference>
<evidence type="ECO:0000256" key="1">
    <source>
        <dbReference type="ARBA" id="ARBA00001917"/>
    </source>
</evidence>
<evidence type="ECO:0000313" key="4">
    <source>
        <dbReference type="EMBL" id="QEA38715.1"/>
    </source>
</evidence>
<keyword evidence="2" id="KW-0288">FMN</keyword>
<reference evidence="4 5" key="1">
    <citation type="submission" date="2019-06" db="EMBL/GenBank/DDBJ databases">
        <title>Genome analyses of bacteria isolated from kimchi.</title>
        <authorList>
            <person name="Lee S."/>
            <person name="Ahn S."/>
            <person name="Roh S."/>
        </authorList>
    </citation>
    <scope>NUCLEOTIDE SEQUENCE [LARGE SCALE GENOMIC DNA]</scope>
    <source>
        <strain evidence="4 5">CBA4606</strain>
    </source>
</reference>
<keyword evidence="2" id="KW-0285">Flavoprotein</keyword>
<dbReference type="GO" id="GO:0010181">
    <property type="term" value="F:FMN binding"/>
    <property type="evidence" value="ECO:0007669"/>
    <property type="project" value="TreeGrafter"/>
</dbReference>
<dbReference type="Proteomes" id="UP000321272">
    <property type="component" value="Chromosome"/>
</dbReference>
<dbReference type="Pfam" id="PF03358">
    <property type="entry name" value="FMN_red"/>
    <property type="match status" value="1"/>
</dbReference>
<dbReference type="EMBL" id="CP042382">
    <property type="protein sequence ID" value="QEA38715.1"/>
    <property type="molecule type" value="Genomic_DNA"/>
</dbReference>
<sequence>MKVLAISGSLRKGSYNTRLLEAAEEVIGDRADIESFDIGNLPHYHGDRDGETKPQAVQELLDAIASADGLLIATPEYNYSLPGVLKNAIDWASRPAYKSVLKGKPTAILSASISATGGVRAQVHLRDILAGTLTPVLHAPDFLVPTAQDKFDETGKLTDEATQKLLQRRMNDFLEWIAKSKS</sequence>
<dbReference type="PANTHER" id="PTHR30543">
    <property type="entry name" value="CHROMATE REDUCTASE"/>
    <property type="match status" value="1"/>
</dbReference>